<evidence type="ECO:0000313" key="2">
    <source>
        <dbReference type="EMBL" id="MPC66131.1"/>
    </source>
</evidence>
<organism evidence="2 3">
    <name type="scientific">Portunus trituberculatus</name>
    <name type="common">Swimming crab</name>
    <name type="synonym">Neptunus trituberculatus</name>
    <dbReference type="NCBI Taxonomy" id="210409"/>
    <lineage>
        <taxon>Eukaryota</taxon>
        <taxon>Metazoa</taxon>
        <taxon>Ecdysozoa</taxon>
        <taxon>Arthropoda</taxon>
        <taxon>Crustacea</taxon>
        <taxon>Multicrustacea</taxon>
        <taxon>Malacostraca</taxon>
        <taxon>Eumalacostraca</taxon>
        <taxon>Eucarida</taxon>
        <taxon>Decapoda</taxon>
        <taxon>Pleocyemata</taxon>
        <taxon>Brachyura</taxon>
        <taxon>Eubrachyura</taxon>
        <taxon>Portunoidea</taxon>
        <taxon>Portunidae</taxon>
        <taxon>Portuninae</taxon>
        <taxon>Portunus</taxon>
    </lineage>
</organism>
<reference evidence="2 3" key="1">
    <citation type="submission" date="2019-05" db="EMBL/GenBank/DDBJ databases">
        <title>Another draft genome of Portunus trituberculatus and its Hox gene families provides insights of decapod evolution.</title>
        <authorList>
            <person name="Jeong J.-H."/>
            <person name="Song I."/>
            <person name="Kim S."/>
            <person name="Choi T."/>
            <person name="Kim D."/>
            <person name="Ryu S."/>
            <person name="Kim W."/>
        </authorList>
    </citation>
    <scope>NUCLEOTIDE SEQUENCE [LARGE SCALE GENOMIC DNA]</scope>
    <source>
        <tissue evidence="2">Muscle</tissue>
    </source>
</reference>
<gene>
    <name evidence="2" type="ORF">E2C01_060276</name>
</gene>
<name>A0A5B7H0I6_PORTR</name>
<feature type="region of interest" description="Disordered" evidence="1">
    <location>
        <begin position="1"/>
        <end position="60"/>
    </location>
</feature>
<keyword evidence="3" id="KW-1185">Reference proteome</keyword>
<dbReference type="Proteomes" id="UP000324222">
    <property type="component" value="Unassembled WGS sequence"/>
</dbReference>
<accession>A0A5B7H0I6</accession>
<dbReference type="EMBL" id="VSRR010024326">
    <property type="protein sequence ID" value="MPC66131.1"/>
    <property type="molecule type" value="Genomic_DNA"/>
</dbReference>
<evidence type="ECO:0000256" key="1">
    <source>
        <dbReference type="SAM" id="MobiDB-lite"/>
    </source>
</evidence>
<comment type="caution">
    <text evidence="2">The sequence shown here is derived from an EMBL/GenBank/DDBJ whole genome shotgun (WGS) entry which is preliminary data.</text>
</comment>
<proteinExistence type="predicted"/>
<sequence>MRKGSRGVESPYQTLATSTKLLHTTSHTQTTAGPLLTHLPPRSLPALSPPLARHAHPAPRHPLPFLPPTLPHNAASSRCLPLFPAWVVFVG</sequence>
<dbReference type="AlphaFoldDB" id="A0A5B7H0I6"/>
<protein>
    <submittedName>
        <fullName evidence="2">Uncharacterized protein</fullName>
    </submittedName>
</protein>
<evidence type="ECO:0000313" key="3">
    <source>
        <dbReference type="Proteomes" id="UP000324222"/>
    </source>
</evidence>
<feature type="compositionally biased region" description="Low complexity" evidence="1">
    <location>
        <begin position="14"/>
        <end position="52"/>
    </location>
</feature>